<dbReference type="InterPro" id="IPR036291">
    <property type="entry name" value="NAD(P)-bd_dom_sf"/>
</dbReference>
<keyword evidence="7" id="KW-1185">Reference proteome</keyword>
<dbReference type="PANTHER" id="PTHR45348">
    <property type="entry name" value="HYPOTHETICAL OXIDOREDUCTASE (EUROFUNG)"/>
    <property type="match status" value="1"/>
</dbReference>
<dbReference type="Pfam" id="PF01828">
    <property type="entry name" value="Peptidase_A4"/>
    <property type="match status" value="1"/>
</dbReference>
<dbReference type="InterPro" id="IPR000250">
    <property type="entry name" value="Peptidase_G1"/>
</dbReference>
<evidence type="ECO:0000259" key="5">
    <source>
        <dbReference type="Pfam" id="PF08240"/>
    </source>
</evidence>
<dbReference type="SUPFAM" id="SSF51735">
    <property type="entry name" value="NAD(P)-binding Rossmann-fold domains"/>
    <property type="match status" value="1"/>
</dbReference>
<dbReference type="PANTHER" id="PTHR45348:SF2">
    <property type="entry name" value="ZINC-TYPE ALCOHOL DEHYDROGENASE-LIKE PROTEIN C2E1P3.01"/>
    <property type="match status" value="1"/>
</dbReference>
<gene>
    <name evidence="6" type="ORF">TCE0_041r14105</name>
</gene>
<feature type="compositionally biased region" description="Polar residues" evidence="4">
    <location>
        <begin position="281"/>
        <end position="292"/>
    </location>
</feature>
<dbReference type="Gene3D" id="3.90.180.10">
    <property type="entry name" value="Medium-chain alcohol dehydrogenases, catalytic domain"/>
    <property type="match status" value="1"/>
</dbReference>
<feature type="domain" description="Alcohol dehydrogenase-like N-terminal" evidence="5">
    <location>
        <begin position="2"/>
        <end position="60"/>
    </location>
</feature>
<protein>
    <recommendedName>
        <fullName evidence="5">Alcohol dehydrogenase-like N-terminal domain-containing protein</fullName>
    </recommendedName>
</protein>
<evidence type="ECO:0000256" key="2">
    <source>
        <dbReference type="ARBA" id="ARBA00023002"/>
    </source>
</evidence>
<dbReference type="InterPro" id="IPR013320">
    <property type="entry name" value="ConA-like_dom_sf"/>
</dbReference>
<dbReference type="GO" id="GO:0070007">
    <property type="term" value="F:glutamic-type endopeptidase activity"/>
    <property type="evidence" value="ECO:0007669"/>
    <property type="project" value="InterPro"/>
</dbReference>
<evidence type="ECO:0000256" key="4">
    <source>
        <dbReference type="SAM" id="MobiDB-lite"/>
    </source>
</evidence>
<comment type="caution">
    <text evidence="6">The sequence shown here is derived from an EMBL/GenBank/DDBJ whole genome shotgun (WGS) entry which is preliminary data.</text>
</comment>
<dbReference type="AlphaFoldDB" id="A0A6V8HH47"/>
<evidence type="ECO:0000256" key="1">
    <source>
        <dbReference type="ARBA" id="ARBA00008072"/>
    </source>
</evidence>
<dbReference type="SUPFAM" id="SSF50129">
    <property type="entry name" value="GroES-like"/>
    <property type="match status" value="1"/>
</dbReference>
<dbReference type="CDD" id="cd08249">
    <property type="entry name" value="enoyl_reductase_like"/>
    <property type="match status" value="1"/>
</dbReference>
<dbReference type="Gene3D" id="2.60.120.700">
    <property type="entry name" value="Peptidase G1"/>
    <property type="match status" value="1"/>
</dbReference>
<feature type="region of interest" description="Disordered" evidence="4">
    <location>
        <begin position="261"/>
        <end position="292"/>
    </location>
</feature>
<dbReference type="PRINTS" id="PR00977">
    <property type="entry name" value="SCYTLDPTASE"/>
</dbReference>
<sequence>MFKYPIILGCDVAGVVETVIPGSTAASRFRVGDRVLGCTANNGFQDYVVLDSKLMTKIPDHMVYRDAVVFGLCSATSAMLLFGKDYLHLDYPMIGAAKKGQSVLVWGGSSAVGSNAIQLATAAGYDVITTCSKKNFDYVKSLGAVNVFDYTDIEVIARVAAELDKGECAGIFMAAGLKDGNTAACEIASMCKQNLNLSSSSFVDNLHDVPKGVNVKQPTAGNFKPSPDCLAQAVTHYTSEHGVNYEIQMTQHGSELHVELGSRPDLSTSGSLKIDSPGKTRPNNVQSSSSNWCGMANVNPPSGYWTNVEGVWNVPHVSLRSGQTNANQPSIAQWVGIDGDGCGTGLIQGGTVSEIMSDGSQSNSAWWEFVPDALVTINMKVSIGDQITGNVTMTSTTSGIVEIHNSNTGVDVSVVITGGPSQLCGHSAEWILEDLTSNGLVPFAEFPISYFALASSTTSTGTVVGAEAAEEIYLYQNGQYLCEASFDAGAPIGPSQSDYGVNGQSDLSLEQLPVASDYDWAVPSFWREMPSSLDAMHDIYAPMGLTSAIGSASPADSSHRDNNGSLSIPNDITNQTTQFGYTGDGLCQDTARLSSSSSHILESTFSSRYLGLTSETDPILRQRYQYDEAGYRISKLRGFRHLDLNADIPPVMLLTPLQVSKELADCVVSEPSSSIVQDLSAYGEILIGLFHRFVEPYYPVLKFSNLKADDKCKSLLAMVYTAEDPDDAFGLGSLLVAYQYCHVLIYRTALRVFKGDDQYKSQYEEALQFVERMVADFSAMKRASFDSFWFSWSRAHFNAICDFVVLLRATSYTAASQERVEDLMSKYRYWLWMRSKSFEVVRMSLVRLDSIKADFCVS</sequence>
<name>A0A6V8HH47_TALPI</name>
<evidence type="ECO:0000256" key="3">
    <source>
        <dbReference type="PIRSR" id="PIRSR600250-50"/>
    </source>
</evidence>
<dbReference type="InterPro" id="IPR013154">
    <property type="entry name" value="ADH-like_N"/>
</dbReference>
<proteinExistence type="inferred from homology"/>
<dbReference type="Gene3D" id="3.40.50.720">
    <property type="entry name" value="NAD(P)-binding Rossmann-like Domain"/>
    <property type="match status" value="1"/>
</dbReference>
<evidence type="ECO:0000313" key="7">
    <source>
        <dbReference type="Proteomes" id="UP000053095"/>
    </source>
</evidence>
<organism evidence="6 7">
    <name type="scientific">Talaromyces pinophilus</name>
    <name type="common">Penicillium pinophilum</name>
    <dbReference type="NCBI Taxonomy" id="128442"/>
    <lineage>
        <taxon>Eukaryota</taxon>
        <taxon>Fungi</taxon>
        <taxon>Dikarya</taxon>
        <taxon>Ascomycota</taxon>
        <taxon>Pezizomycotina</taxon>
        <taxon>Eurotiomycetes</taxon>
        <taxon>Eurotiomycetidae</taxon>
        <taxon>Eurotiales</taxon>
        <taxon>Trichocomaceae</taxon>
        <taxon>Talaromyces</taxon>
        <taxon>Talaromyces sect. Talaromyces</taxon>
    </lineage>
</organism>
<dbReference type="GO" id="GO:0006508">
    <property type="term" value="P:proteolysis"/>
    <property type="evidence" value="ECO:0007669"/>
    <property type="project" value="InterPro"/>
</dbReference>
<accession>A0A6V8HH47</accession>
<dbReference type="InterPro" id="IPR011032">
    <property type="entry name" value="GroES-like_sf"/>
</dbReference>
<reference evidence="7" key="1">
    <citation type="journal article" date="2015" name="Genome Announc.">
        <title>Draft genome sequence of Talaromyces cellulolyticus strain Y-94, a source of lignocellulosic biomass-degrading enzymes.</title>
        <authorList>
            <person name="Fujii T."/>
            <person name="Koike H."/>
            <person name="Sawayama S."/>
            <person name="Yano S."/>
            <person name="Inoue H."/>
        </authorList>
    </citation>
    <scope>NUCLEOTIDE SEQUENCE [LARGE SCALE GENOMIC DNA]</scope>
    <source>
        <strain evidence="7">Y-94</strain>
    </source>
</reference>
<dbReference type="SUPFAM" id="SSF49899">
    <property type="entry name" value="Concanavalin A-like lectins/glucanases"/>
    <property type="match status" value="1"/>
</dbReference>
<comment type="similarity">
    <text evidence="1">Belongs to the zinc-containing alcohol dehydrogenase family.</text>
</comment>
<feature type="region of interest" description="Disordered" evidence="4">
    <location>
        <begin position="551"/>
        <end position="572"/>
    </location>
</feature>
<feature type="compositionally biased region" description="Polar residues" evidence="4">
    <location>
        <begin position="563"/>
        <end position="572"/>
    </location>
</feature>
<dbReference type="GO" id="GO:0016651">
    <property type="term" value="F:oxidoreductase activity, acting on NAD(P)H"/>
    <property type="evidence" value="ECO:0007669"/>
    <property type="project" value="InterPro"/>
</dbReference>
<dbReference type="EMBL" id="DF933837">
    <property type="protein sequence ID" value="GAM41176.1"/>
    <property type="molecule type" value="Genomic_DNA"/>
</dbReference>
<dbReference type="InterPro" id="IPR038656">
    <property type="entry name" value="Peptidase_G1_sf"/>
</dbReference>
<dbReference type="Pfam" id="PF08240">
    <property type="entry name" value="ADH_N"/>
    <property type="match status" value="1"/>
</dbReference>
<feature type="active site" description="Proton acceptor" evidence="3">
    <location>
        <position position="433"/>
    </location>
</feature>
<keyword evidence="2" id="KW-0560">Oxidoreductase</keyword>
<dbReference type="CDD" id="cd13426">
    <property type="entry name" value="Peptidase_G1"/>
    <property type="match status" value="1"/>
</dbReference>
<dbReference type="Proteomes" id="UP000053095">
    <property type="component" value="Unassembled WGS sequence"/>
</dbReference>
<evidence type="ECO:0000313" key="6">
    <source>
        <dbReference type="EMBL" id="GAM41176.1"/>
    </source>
</evidence>
<dbReference type="InterPro" id="IPR047122">
    <property type="entry name" value="Trans-enoyl_RdTase-like"/>
</dbReference>